<dbReference type="InterPro" id="IPR004090">
    <property type="entry name" value="Chemotax_Me-accpt_rcpt"/>
</dbReference>
<dbReference type="Pfam" id="PF00015">
    <property type="entry name" value="MCPsignal"/>
    <property type="match status" value="1"/>
</dbReference>
<dbReference type="Gene3D" id="6.10.340.10">
    <property type="match status" value="1"/>
</dbReference>
<proteinExistence type="inferred from homology"/>
<evidence type="ECO:0000313" key="8">
    <source>
        <dbReference type="EMBL" id="KHM47472.1"/>
    </source>
</evidence>
<keyword evidence="5" id="KW-0812">Transmembrane</keyword>
<dbReference type="AlphaFoldDB" id="A0A0B2JNG9"/>
<organism evidence="8 9">
    <name type="scientific">Anaerovibrio lipolyticus</name>
    <dbReference type="NCBI Taxonomy" id="82374"/>
    <lineage>
        <taxon>Bacteria</taxon>
        <taxon>Bacillati</taxon>
        <taxon>Bacillota</taxon>
        <taxon>Negativicutes</taxon>
        <taxon>Selenomonadales</taxon>
        <taxon>Selenomonadaceae</taxon>
        <taxon>Anaerovibrio</taxon>
    </lineage>
</organism>
<dbReference type="PROSITE" id="PS50111">
    <property type="entry name" value="CHEMOTAXIS_TRANSDUC_2"/>
    <property type="match status" value="1"/>
</dbReference>
<dbReference type="Pfam" id="PF00672">
    <property type="entry name" value="HAMP"/>
    <property type="match status" value="1"/>
</dbReference>
<dbReference type="STRING" id="82374.NZ47_13495"/>
<dbReference type="CDD" id="cd11386">
    <property type="entry name" value="MCP_signal"/>
    <property type="match status" value="1"/>
</dbReference>
<dbReference type="InterPro" id="IPR003660">
    <property type="entry name" value="HAMP_dom"/>
</dbReference>
<dbReference type="PRINTS" id="PR00260">
    <property type="entry name" value="CHEMTRNSDUCR"/>
</dbReference>
<keyword evidence="9" id="KW-1185">Reference proteome</keyword>
<evidence type="ECO:0000256" key="2">
    <source>
        <dbReference type="ARBA" id="ARBA00029447"/>
    </source>
</evidence>
<evidence type="ECO:0000256" key="5">
    <source>
        <dbReference type="SAM" id="Phobius"/>
    </source>
</evidence>
<dbReference type="GO" id="GO:0007165">
    <property type="term" value="P:signal transduction"/>
    <property type="evidence" value="ECO:0007669"/>
    <property type="project" value="UniProtKB-KW"/>
</dbReference>
<dbReference type="SMART" id="SM00283">
    <property type="entry name" value="MA"/>
    <property type="match status" value="1"/>
</dbReference>
<dbReference type="InterPro" id="IPR024478">
    <property type="entry name" value="HlyB_4HB_MCP"/>
</dbReference>
<evidence type="ECO:0000256" key="4">
    <source>
        <dbReference type="SAM" id="Coils"/>
    </source>
</evidence>
<dbReference type="GO" id="GO:0004888">
    <property type="term" value="F:transmembrane signaling receptor activity"/>
    <property type="evidence" value="ECO:0007669"/>
    <property type="project" value="InterPro"/>
</dbReference>
<name>A0A0B2JNG9_9FIRM</name>
<dbReference type="Gene3D" id="1.10.287.950">
    <property type="entry name" value="Methyl-accepting chemotaxis protein"/>
    <property type="match status" value="1"/>
</dbReference>
<dbReference type="GO" id="GO:0006935">
    <property type="term" value="P:chemotaxis"/>
    <property type="evidence" value="ECO:0007669"/>
    <property type="project" value="InterPro"/>
</dbReference>
<comment type="similarity">
    <text evidence="2">Belongs to the methyl-accepting chemotaxis (MCP) protein family.</text>
</comment>
<dbReference type="PANTHER" id="PTHR32089:SF112">
    <property type="entry name" value="LYSOZYME-LIKE PROTEIN-RELATED"/>
    <property type="match status" value="1"/>
</dbReference>
<feature type="domain" description="HAMP" evidence="7">
    <location>
        <begin position="214"/>
        <end position="267"/>
    </location>
</feature>
<evidence type="ECO:0000256" key="1">
    <source>
        <dbReference type="ARBA" id="ARBA00023224"/>
    </source>
</evidence>
<evidence type="ECO:0000259" key="6">
    <source>
        <dbReference type="PROSITE" id="PS50111"/>
    </source>
</evidence>
<dbReference type="RefSeq" id="WP_039212071.1">
    <property type="nucleotide sequence ID" value="NZ_JSCE01000250.1"/>
</dbReference>
<dbReference type="InterPro" id="IPR004089">
    <property type="entry name" value="MCPsignal_dom"/>
</dbReference>
<dbReference type="EMBL" id="JSCE01000250">
    <property type="protein sequence ID" value="KHM47472.1"/>
    <property type="molecule type" value="Genomic_DNA"/>
</dbReference>
<evidence type="ECO:0000259" key="7">
    <source>
        <dbReference type="PROSITE" id="PS50885"/>
    </source>
</evidence>
<accession>A0A0B2JNG9</accession>
<evidence type="ECO:0000256" key="3">
    <source>
        <dbReference type="PROSITE-ProRule" id="PRU00284"/>
    </source>
</evidence>
<dbReference type="Pfam" id="PF12729">
    <property type="entry name" value="4HB_MCP_1"/>
    <property type="match status" value="1"/>
</dbReference>
<keyword evidence="1 3" id="KW-0807">Transducer</keyword>
<evidence type="ECO:0008006" key="10">
    <source>
        <dbReference type="Google" id="ProtNLM"/>
    </source>
</evidence>
<dbReference type="PROSITE" id="PS50885">
    <property type="entry name" value="HAMP"/>
    <property type="match status" value="1"/>
</dbReference>
<feature type="domain" description="Methyl-accepting transducer" evidence="6">
    <location>
        <begin position="286"/>
        <end position="557"/>
    </location>
</feature>
<evidence type="ECO:0000313" key="9">
    <source>
        <dbReference type="Proteomes" id="UP000030993"/>
    </source>
</evidence>
<comment type="caution">
    <text evidence="8">The sequence shown here is derived from an EMBL/GenBank/DDBJ whole genome shotgun (WGS) entry which is preliminary data.</text>
</comment>
<dbReference type="SUPFAM" id="SSF58104">
    <property type="entry name" value="Methyl-accepting chemotaxis protein (MCP) signaling domain"/>
    <property type="match status" value="2"/>
</dbReference>
<dbReference type="PANTHER" id="PTHR32089">
    <property type="entry name" value="METHYL-ACCEPTING CHEMOTAXIS PROTEIN MCPB"/>
    <property type="match status" value="1"/>
</dbReference>
<reference evidence="8 9" key="1">
    <citation type="journal article" date="2013" name="PLoS ONE">
        <title>Identification and characterization of three novel lipases belonging to families II and V from Anaerovibrio lipolyticus 5ST.</title>
        <authorList>
            <person name="Prive F."/>
            <person name="Kaderbhai N.N."/>
            <person name="Girdwood S."/>
            <person name="Worgan H.J."/>
            <person name="Pinloche E."/>
            <person name="Scollan N.D."/>
            <person name="Huws S.A."/>
            <person name="Newbold C.J."/>
        </authorList>
    </citation>
    <scope>NUCLEOTIDE SEQUENCE [LARGE SCALE GENOMIC DNA]</scope>
    <source>
        <strain evidence="8 9">5S</strain>
    </source>
</reference>
<gene>
    <name evidence="8" type="ORF">NZ47_13495</name>
</gene>
<feature type="transmembrane region" description="Helical" evidence="5">
    <location>
        <begin position="194"/>
        <end position="213"/>
    </location>
</feature>
<protein>
    <recommendedName>
        <fullName evidence="10">Chemotaxis protein</fullName>
    </recommendedName>
</protein>
<sequence>MNFMNNIKVAYKLLILAVISAIGMAIISFFGFTALEKAQNDMTHLYNVNVTGLVHLGNARQGMRSAQTMTVIMTTVKDDPARMKELQGKYDAAIKTTDENLEAFNKASGGVGDTAEKYAKTAQDWAKLKEGLNASVRQSQSGNQAEGEAIYNRNSKLAAEVASDLAKLADEAAEAAAEIDRINDEESDAAQRNMIILSLVTLVILVVVVMWITKEITSPLKKMMGICRKLRDGDFRTDNNGVDRGDEFGDMERAIDDVCVTLNKLMRQISRSSEQLAASSEELTASAGQSAQASDQVAQNVTTSASAVIEQQQLLQDMKASVDKSNEAVENLGNVAGAVTNEARSANDQAEDGTRAIEFAVQQILSAEAIVKESADTVNKLGQSSQEIGQIVETISGIAGQTNLLALNAAIEAARAGEQGRGFAVVAEEVRKLAEESQNAAQQITALIKGIQDNTSDAVASMEKGSKAVREGSASVEKLRETFQAINAASNGVVERAQNMIEELHAVSEDTQNINEKSVRIAGKGDEVSQEMESVSAASEEQSASATEIADASQSLATLAQELQTSLQKFRF</sequence>
<keyword evidence="5" id="KW-0472">Membrane</keyword>
<feature type="transmembrane region" description="Helical" evidence="5">
    <location>
        <begin position="13"/>
        <end position="35"/>
    </location>
</feature>
<dbReference type="GO" id="GO:0016020">
    <property type="term" value="C:membrane"/>
    <property type="evidence" value="ECO:0007669"/>
    <property type="project" value="InterPro"/>
</dbReference>
<feature type="coiled-coil region" evidence="4">
    <location>
        <begin position="158"/>
        <end position="192"/>
    </location>
</feature>
<keyword evidence="5" id="KW-1133">Transmembrane helix</keyword>
<dbReference type="Proteomes" id="UP000030993">
    <property type="component" value="Unassembled WGS sequence"/>
</dbReference>
<keyword evidence="4" id="KW-0175">Coiled coil</keyword>